<proteinExistence type="inferred from homology"/>
<comment type="caution">
    <text evidence="3">The sequence shown here is derived from an EMBL/GenBank/DDBJ whole genome shotgun (WGS) entry which is preliminary data.</text>
</comment>
<sequence length="274" mass="31004">MRIVDAQVHIWGSGTPSGEHRKVSVFTAEALLAEMDAAGVDAAVIHPPVSWDPDSNALAEDAARRWPDRFAVLGQVPLDRPEESRTLLETWRERPGQKGLRYPLVRPEQQTWHEDGTMDWLWPTAERLGLPVASMAWRFLPLFGAIAERHPKLRLIIDHCGLVRSAKDEAAFASLDALLPLARLPNIAVKATGAPAYSSQPYPFRNIHDGLRRIYDAFGPHRFFWGTDITRMPCGYRQCVTMFTEELPWLSGRELELVMGRALCEWIGWTLPFD</sequence>
<dbReference type="PANTHER" id="PTHR43569">
    <property type="entry name" value="AMIDOHYDROLASE"/>
    <property type="match status" value="1"/>
</dbReference>
<dbReference type="Proteomes" id="UP000597507">
    <property type="component" value="Unassembled WGS sequence"/>
</dbReference>
<dbReference type="InterPro" id="IPR006680">
    <property type="entry name" value="Amidohydro-rel"/>
</dbReference>
<organism evidence="3 4">
    <name type="scientific">Caldovatus sediminis</name>
    <dbReference type="NCBI Taxonomy" id="2041189"/>
    <lineage>
        <taxon>Bacteria</taxon>
        <taxon>Pseudomonadati</taxon>
        <taxon>Pseudomonadota</taxon>
        <taxon>Alphaproteobacteria</taxon>
        <taxon>Acetobacterales</taxon>
        <taxon>Roseomonadaceae</taxon>
        <taxon>Caldovatus</taxon>
    </lineage>
</organism>
<dbReference type="Pfam" id="PF04909">
    <property type="entry name" value="Amidohydro_2"/>
    <property type="match status" value="1"/>
</dbReference>
<dbReference type="SUPFAM" id="SSF51556">
    <property type="entry name" value="Metallo-dependent hydrolases"/>
    <property type="match status" value="1"/>
</dbReference>
<dbReference type="RefSeq" id="WP_188901000.1">
    <property type="nucleotide sequence ID" value="NZ_BMKS01000007.1"/>
</dbReference>
<comment type="similarity">
    <text evidence="1">Belongs to the metallo-dependent hydrolases superfamily.</text>
</comment>
<dbReference type="InterPro" id="IPR052350">
    <property type="entry name" value="Metallo-dep_Lactonases"/>
</dbReference>
<keyword evidence="4" id="KW-1185">Reference proteome</keyword>
<evidence type="ECO:0000313" key="4">
    <source>
        <dbReference type="Proteomes" id="UP000597507"/>
    </source>
</evidence>
<accession>A0A8J2ZCL3</accession>
<dbReference type="AlphaFoldDB" id="A0A8J2ZCL3"/>
<evidence type="ECO:0000259" key="2">
    <source>
        <dbReference type="Pfam" id="PF04909"/>
    </source>
</evidence>
<protein>
    <submittedName>
        <fullName evidence="3">Metal-dependent hydrolase</fullName>
    </submittedName>
</protein>
<keyword evidence="3" id="KW-0378">Hydrolase</keyword>
<evidence type="ECO:0000313" key="3">
    <source>
        <dbReference type="EMBL" id="GGG37605.1"/>
    </source>
</evidence>
<reference evidence="3 4" key="1">
    <citation type="journal article" date="2014" name="Int. J. Syst. Evol. Microbiol.">
        <title>Complete genome sequence of Corynebacterium casei LMG S-19264T (=DSM 44701T), isolated from a smear-ripened cheese.</title>
        <authorList>
            <consortium name="US DOE Joint Genome Institute (JGI-PGF)"/>
            <person name="Walter F."/>
            <person name="Albersmeier A."/>
            <person name="Kalinowski J."/>
            <person name="Ruckert C."/>
        </authorList>
    </citation>
    <scope>NUCLEOTIDE SEQUENCE [LARGE SCALE GENOMIC DNA]</scope>
    <source>
        <strain evidence="3 4">CGMCC 1.16330</strain>
    </source>
</reference>
<dbReference type="GO" id="GO:0016787">
    <property type="term" value="F:hydrolase activity"/>
    <property type="evidence" value="ECO:0007669"/>
    <property type="project" value="UniProtKB-KW"/>
</dbReference>
<dbReference type="PANTHER" id="PTHR43569:SF2">
    <property type="entry name" value="AMIDOHYDROLASE-RELATED DOMAIN-CONTAINING PROTEIN"/>
    <property type="match status" value="1"/>
</dbReference>
<name>A0A8J2ZCL3_9PROT</name>
<feature type="domain" description="Amidohydrolase-related" evidence="2">
    <location>
        <begin position="5"/>
        <end position="228"/>
    </location>
</feature>
<dbReference type="Gene3D" id="3.20.20.140">
    <property type="entry name" value="Metal-dependent hydrolases"/>
    <property type="match status" value="1"/>
</dbReference>
<dbReference type="InterPro" id="IPR032466">
    <property type="entry name" value="Metal_Hydrolase"/>
</dbReference>
<evidence type="ECO:0000256" key="1">
    <source>
        <dbReference type="ARBA" id="ARBA00038310"/>
    </source>
</evidence>
<gene>
    <name evidence="3" type="ORF">GCM10010964_26790</name>
</gene>
<dbReference type="EMBL" id="BMKS01000007">
    <property type="protein sequence ID" value="GGG37605.1"/>
    <property type="molecule type" value="Genomic_DNA"/>
</dbReference>